<keyword evidence="5" id="KW-1185">Reference proteome</keyword>
<feature type="domain" description="Zinc finger CHCC-type" evidence="2">
    <location>
        <begin position="121"/>
        <end position="157"/>
    </location>
</feature>
<dbReference type="FunFam" id="2.60.260.40:FF:000003">
    <property type="entry name" value="NADH dehydrogenase [ubiquinone] iron-sulfur protein 6, mitochondrial"/>
    <property type="match status" value="1"/>
</dbReference>
<name>A0A1U7LJW3_NEOID</name>
<evidence type="ECO:0000259" key="2">
    <source>
        <dbReference type="Pfam" id="PF10276"/>
    </source>
</evidence>
<protein>
    <submittedName>
        <fullName evidence="3">Lactobacillus shifted protein isoform A</fullName>
    </submittedName>
    <submittedName>
        <fullName evidence="4">Lactobacillus shifted protein isoform B</fullName>
    </submittedName>
</protein>
<sequence length="164" mass="17676">MLSILRPAKYSSKYIKRCPLTRTLVSPKIGQSGSKSSQSGPILKISPSGPLTQASPLQPELLPQSIPAEAPNRNLTWSLSQRPKAEAMTGPRFEQTDMAAQPNPSAAIELIAREPVRIVQGRIARCDGGGGPLGHPAVFINIDKPKPQPCGYCGLRFQQEGHNM</sequence>
<feature type="compositionally biased region" description="Low complexity" evidence="1">
    <location>
        <begin position="26"/>
        <end position="42"/>
    </location>
</feature>
<dbReference type="PANTHER" id="PTHR13156">
    <property type="entry name" value="NADH-UBIQUINONE OXIDOREDUCTASE 13 KD-A SUBUNIT"/>
    <property type="match status" value="1"/>
</dbReference>
<dbReference type="GO" id="GO:0005739">
    <property type="term" value="C:mitochondrion"/>
    <property type="evidence" value="ECO:0007669"/>
    <property type="project" value="GOC"/>
</dbReference>
<dbReference type="OMA" id="KSITWSA"/>
<dbReference type="EMBL" id="LXFE01002609">
    <property type="protein sequence ID" value="OLL22930.1"/>
    <property type="molecule type" value="Genomic_DNA"/>
</dbReference>
<comment type="caution">
    <text evidence="3">The sequence shown here is derived from an EMBL/GenBank/DDBJ whole genome shotgun (WGS) entry which is preliminary data.</text>
</comment>
<proteinExistence type="predicted"/>
<dbReference type="Proteomes" id="UP000186594">
    <property type="component" value="Unassembled WGS sequence"/>
</dbReference>
<feature type="region of interest" description="Disordered" evidence="1">
    <location>
        <begin position="26"/>
        <end position="89"/>
    </location>
</feature>
<gene>
    <name evidence="3" type="ORF">NEOLI_005031</name>
</gene>
<dbReference type="PANTHER" id="PTHR13156:SF0">
    <property type="entry name" value="NADH DEHYDROGENASE [UBIQUINONE] IRON-SULFUR PROTEIN 6, MITOCHONDRIAL"/>
    <property type="match status" value="1"/>
</dbReference>
<evidence type="ECO:0000313" key="4">
    <source>
        <dbReference type="EMBL" id="OLL22930.1"/>
    </source>
</evidence>
<reference evidence="3 5" key="1">
    <citation type="submission" date="2016-04" db="EMBL/GenBank/DDBJ databases">
        <title>Evolutionary innovation and constraint leading to complex multicellularity in the Ascomycota.</title>
        <authorList>
            <person name="Cisse O."/>
            <person name="Nguyen A."/>
            <person name="Hewitt D.A."/>
            <person name="Jedd G."/>
            <person name="Stajich J.E."/>
        </authorList>
    </citation>
    <scope>NUCLEOTIDE SEQUENCE [LARGE SCALE GENOMIC DNA]</scope>
    <source>
        <strain evidence="3 5">DAH-3</strain>
    </source>
</reference>
<evidence type="ECO:0000313" key="5">
    <source>
        <dbReference type="Proteomes" id="UP000186594"/>
    </source>
</evidence>
<accession>A0A1U7LJW3</accession>
<dbReference type="EMBL" id="LXFE01002609">
    <property type="protein sequence ID" value="OLL22929.1"/>
    <property type="molecule type" value="Genomic_DNA"/>
</dbReference>
<evidence type="ECO:0000313" key="3">
    <source>
        <dbReference type="EMBL" id="OLL22929.1"/>
    </source>
</evidence>
<dbReference type="GO" id="GO:0006120">
    <property type="term" value="P:mitochondrial electron transport, NADH to ubiquinone"/>
    <property type="evidence" value="ECO:0007669"/>
    <property type="project" value="TreeGrafter"/>
</dbReference>
<dbReference type="Gene3D" id="2.60.260.40">
    <property type="entry name" value="q5lls5 like domains"/>
    <property type="match status" value="1"/>
</dbReference>
<dbReference type="AlphaFoldDB" id="A0A1U7LJW3"/>
<dbReference type="OrthoDB" id="307899at2759"/>
<organism evidence="3 5">
    <name type="scientific">Neolecta irregularis (strain DAH-3)</name>
    <dbReference type="NCBI Taxonomy" id="1198029"/>
    <lineage>
        <taxon>Eukaryota</taxon>
        <taxon>Fungi</taxon>
        <taxon>Dikarya</taxon>
        <taxon>Ascomycota</taxon>
        <taxon>Taphrinomycotina</taxon>
        <taxon>Neolectales</taxon>
        <taxon>Neolectaceae</taxon>
        <taxon>Neolecta</taxon>
    </lineage>
</organism>
<dbReference type="Pfam" id="PF10276">
    <property type="entry name" value="zf-CHCC"/>
    <property type="match status" value="1"/>
</dbReference>
<evidence type="ECO:0000256" key="1">
    <source>
        <dbReference type="SAM" id="MobiDB-lite"/>
    </source>
</evidence>
<dbReference type="STRING" id="1198029.A0A1U7LJW3"/>
<dbReference type="InterPro" id="IPR019401">
    <property type="entry name" value="Znf_CHCC"/>
</dbReference>